<accession>A0A1I4CGT6</accession>
<dbReference type="SMART" id="SM00858">
    <property type="entry name" value="SAF"/>
    <property type="match status" value="1"/>
</dbReference>
<dbReference type="PANTHER" id="PTHR36307">
    <property type="entry name" value="FLAGELLA BASAL BODY P-RING FORMATION PROTEIN FLGA"/>
    <property type="match status" value="1"/>
</dbReference>
<comment type="subcellular location">
    <subcellularLocation>
        <location evidence="1">Periplasm</location>
    </subcellularLocation>
</comment>
<reference evidence="6 7" key="1">
    <citation type="submission" date="2016-10" db="EMBL/GenBank/DDBJ databases">
        <authorList>
            <person name="de Groot N.N."/>
        </authorList>
    </citation>
    <scope>NUCLEOTIDE SEQUENCE [LARGE SCALE GENOMIC DNA]</scope>
    <source>
        <strain evidence="6 7">DSM 19981</strain>
    </source>
</reference>
<feature type="chain" id="PRO_5011612794" evidence="4">
    <location>
        <begin position="18"/>
        <end position="306"/>
    </location>
</feature>
<dbReference type="GO" id="GO:0042597">
    <property type="term" value="C:periplasmic space"/>
    <property type="evidence" value="ECO:0007669"/>
    <property type="project" value="UniProtKB-SubCell"/>
</dbReference>
<evidence type="ECO:0000313" key="6">
    <source>
        <dbReference type="EMBL" id="SFK79973.1"/>
    </source>
</evidence>
<dbReference type="OrthoDB" id="7727421at2"/>
<dbReference type="NCBIfam" id="TIGR03170">
    <property type="entry name" value="flgA_cterm"/>
    <property type="match status" value="1"/>
</dbReference>
<name>A0A1I4CGT6_9PROT</name>
<dbReference type="Proteomes" id="UP000199473">
    <property type="component" value="Unassembled WGS sequence"/>
</dbReference>
<evidence type="ECO:0000259" key="5">
    <source>
        <dbReference type="SMART" id="SM00858"/>
    </source>
</evidence>
<dbReference type="CDD" id="cd11614">
    <property type="entry name" value="SAF_CpaB_FlgA_like"/>
    <property type="match status" value="1"/>
</dbReference>
<dbReference type="InterPro" id="IPR013974">
    <property type="entry name" value="SAF"/>
</dbReference>
<feature type="domain" description="SAF" evidence="5">
    <location>
        <begin position="179"/>
        <end position="241"/>
    </location>
</feature>
<evidence type="ECO:0000313" key="7">
    <source>
        <dbReference type="Proteomes" id="UP000199473"/>
    </source>
</evidence>
<dbReference type="EMBL" id="FOSQ01000007">
    <property type="protein sequence ID" value="SFK79973.1"/>
    <property type="molecule type" value="Genomic_DNA"/>
</dbReference>
<proteinExistence type="predicted"/>
<keyword evidence="6" id="KW-0966">Cell projection</keyword>
<evidence type="ECO:0000256" key="2">
    <source>
        <dbReference type="ARBA" id="ARBA00022729"/>
    </source>
</evidence>
<organism evidence="6 7">
    <name type="scientific">Falsiroseomonas stagni DSM 19981</name>
    <dbReference type="NCBI Taxonomy" id="1123062"/>
    <lineage>
        <taxon>Bacteria</taxon>
        <taxon>Pseudomonadati</taxon>
        <taxon>Pseudomonadota</taxon>
        <taxon>Alphaproteobacteria</taxon>
        <taxon>Acetobacterales</taxon>
        <taxon>Roseomonadaceae</taxon>
        <taxon>Falsiroseomonas</taxon>
    </lineage>
</organism>
<dbReference type="InterPro" id="IPR039246">
    <property type="entry name" value="Flagellar_FlgA"/>
</dbReference>
<keyword evidence="6" id="KW-0282">Flagellum</keyword>
<feature type="signal peptide" evidence="4">
    <location>
        <begin position="1"/>
        <end position="17"/>
    </location>
</feature>
<protein>
    <submittedName>
        <fullName evidence="6">Flagella basal body P-ring formation protein FlgA</fullName>
    </submittedName>
</protein>
<dbReference type="Gene3D" id="3.90.1210.10">
    <property type="entry name" value="Antifreeze-like/N-acetylneuraminic acid synthase C-terminal domain"/>
    <property type="match status" value="1"/>
</dbReference>
<dbReference type="PANTHER" id="PTHR36307:SF1">
    <property type="entry name" value="FLAGELLA BASAL BODY P-RING FORMATION PROTEIN FLGA"/>
    <property type="match status" value="1"/>
</dbReference>
<evidence type="ECO:0000256" key="3">
    <source>
        <dbReference type="ARBA" id="ARBA00022764"/>
    </source>
</evidence>
<sequence length="306" mass="32459">MRVLLFLLLLLSAPAAAQDNAVIKPLSMVEDAVVRLSDLFETSGPRAGTVLGPAPAPGQRQVVEAAQLLAIARQNGIAWRPTGGADRVVLERPGRAVEREEVLAPLRNALRGQGLDPDSEMELLNFSAPLVPLAAFPQITVEQVTMDSVTQRFSATLVVAADGMATQRQRIMGRIQPTVPVLVATRRLAIGEVLGPHDVRLVRLPAGRIRPGVAERPDQALGQAVRRPTAAEQPLMLADLTQPLAVERGSTVTMLYDIPGMALTAQGRAMEGAARGAVVPVMNLGSRIVVEAQVIGPGRVRVGPGR</sequence>
<dbReference type="Gene3D" id="2.30.30.760">
    <property type="match status" value="1"/>
</dbReference>
<dbReference type="Pfam" id="PF13144">
    <property type="entry name" value="ChapFlgA"/>
    <property type="match status" value="1"/>
</dbReference>
<dbReference type="AlphaFoldDB" id="A0A1I4CGT6"/>
<keyword evidence="6" id="KW-0969">Cilium</keyword>
<keyword evidence="7" id="KW-1185">Reference proteome</keyword>
<dbReference type="GO" id="GO:0044780">
    <property type="term" value="P:bacterial-type flagellum assembly"/>
    <property type="evidence" value="ECO:0007669"/>
    <property type="project" value="InterPro"/>
</dbReference>
<gene>
    <name evidence="6" type="ORF">SAMN02745775_107221</name>
</gene>
<keyword evidence="3" id="KW-0574">Periplasm</keyword>
<dbReference type="InterPro" id="IPR017585">
    <property type="entry name" value="SAF_FlgA"/>
</dbReference>
<dbReference type="STRING" id="1123062.SAMN02745775_107221"/>
<dbReference type="RefSeq" id="WP_092961402.1">
    <property type="nucleotide sequence ID" value="NZ_FOSQ01000007.1"/>
</dbReference>
<evidence type="ECO:0000256" key="4">
    <source>
        <dbReference type="SAM" id="SignalP"/>
    </source>
</evidence>
<evidence type="ECO:0000256" key="1">
    <source>
        <dbReference type="ARBA" id="ARBA00004418"/>
    </source>
</evidence>
<keyword evidence="2 4" id="KW-0732">Signal</keyword>